<keyword evidence="2" id="KW-1185">Reference proteome</keyword>
<comment type="caution">
    <text evidence="1">The sequence shown here is derived from an EMBL/GenBank/DDBJ whole genome shotgun (WGS) entry which is preliminary data.</text>
</comment>
<reference evidence="1 2" key="1">
    <citation type="submission" date="2024-02" db="EMBL/GenBank/DDBJ databases">
        <title>De novo assembly and annotation of 12 fungi associated with fruit tree decline syndrome in Ontario, Canada.</title>
        <authorList>
            <person name="Sulman M."/>
            <person name="Ellouze W."/>
            <person name="Ilyukhin E."/>
        </authorList>
    </citation>
    <scope>NUCLEOTIDE SEQUENCE [LARGE SCALE GENOMIC DNA]</scope>
    <source>
        <strain evidence="1 2">M42-189</strain>
    </source>
</reference>
<organism evidence="1 2">
    <name type="scientific">Paraconiothyrium brasiliense</name>
    <dbReference type="NCBI Taxonomy" id="300254"/>
    <lineage>
        <taxon>Eukaryota</taxon>
        <taxon>Fungi</taxon>
        <taxon>Dikarya</taxon>
        <taxon>Ascomycota</taxon>
        <taxon>Pezizomycotina</taxon>
        <taxon>Dothideomycetes</taxon>
        <taxon>Pleosporomycetidae</taxon>
        <taxon>Pleosporales</taxon>
        <taxon>Massarineae</taxon>
        <taxon>Didymosphaeriaceae</taxon>
        <taxon>Paraconiothyrium</taxon>
    </lineage>
</organism>
<evidence type="ECO:0000313" key="1">
    <source>
        <dbReference type="EMBL" id="KAL1606178.1"/>
    </source>
</evidence>
<proteinExistence type="predicted"/>
<sequence>MASPNEPLRAYIHLVLLGIDHEQPDKQNRQFPVLAGNITSLVRSIRGPNAEPKHVTIRVANVRENNGYGPITAQKAHVVIHNDGLEGDKLLVEAVARPEKSIVVALAEEIDRVTLRAMEAMKTKEEMDEAVMLAAFRLKISEQFSSLGDMGIFEARWIKAC</sequence>
<name>A0ABR3RPP5_9PLEO</name>
<protein>
    <submittedName>
        <fullName evidence="1">Uncharacterized protein</fullName>
    </submittedName>
</protein>
<evidence type="ECO:0000313" key="2">
    <source>
        <dbReference type="Proteomes" id="UP001521785"/>
    </source>
</evidence>
<dbReference type="EMBL" id="JAKJXO020000004">
    <property type="protein sequence ID" value="KAL1606178.1"/>
    <property type="molecule type" value="Genomic_DNA"/>
</dbReference>
<gene>
    <name evidence="1" type="ORF">SLS60_003579</name>
</gene>
<dbReference type="Proteomes" id="UP001521785">
    <property type="component" value="Unassembled WGS sequence"/>
</dbReference>
<accession>A0ABR3RPP5</accession>